<dbReference type="SMART" id="SM00448">
    <property type="entry name" value="REC"/>
    <property type="match status" value="1"/>
</dbReference>
<feature type="modified residue" description="4-aspartylphosphate" evidence="4">
    <location>
        <position position="64"/>
    </location>
</feature>
<dbReference type="PANTHER" id="PTHR43874:SF217">
    <property type="entry name" value="TWO-COMPONENT RESPONSE REGULATOR ORR24-LIKE ISOFORM X1"/>
    <property type="match status" value="1"/>
</dbReference>
<dbReference type="Pfam" id="PF00072">
    <property type="entry name" value="Response_reg"/>
    <property type="match status" value="1"/>
</dbReference>
<keyword evidence="1" id="KW-0902">Two-component regulatory system</keyword>
<comment type="caution">
    <text evidence="7">The sequence shown here is derived from an EMBL/GenBank/DDBJ whole genome shotgun (WGS) entry which is preliminary data.</text>
</comment>
<organism evidence="7 8">
    <name type="scientific">Crotalaria pallida</name>
    <name type="common">Smooth rattlebox</name>
    <name type="synonym">Crotalaria striata</name>
    <dbReference type="NCBI Taxonomy" id="3830"/>
    <lineage>
        <taxon>Eukaryota</taxon>
        <taxon>Viridiplantae</taxon>
        <taxon>Streptophyta</taxon>
        <taxon>Embryophyta</taxon>
        <taxon>Tracheophyta</taxon>
        <taxon>Spermatophyta</taxon>
        <taxon>Magnoliopsida</taxon>
        <taxon>eudicotyledons</taxon>
        <taxon>Gunneridae</taxon>
        <taxon>Pentapetalae</taxon>
        <taxon>rosids</taxon>
        <taxon>fabids</taxon>
        <taxon>Fabales</taxon>
        <taxon>Fabaceae</taxon>
        <taxon>Papilionoideae</taxon>
        <taxon>50 kb inversion clade</taxon>
        <taxon>genistoids sensu lato</taxon>
        <taxon>core genistoids</taxon>
        <taxon>Crotalarieae</taxon>
        <taxon>Crotalaria</taxon>
    </lineage>
</organism>
<dbReference type="SUPFAM" id="SSF52172">
    <property type="entry name" value="CheY-like"/>
    <property type="match status" value="1"/>
</dbReference>
<protein>
    <recommendedName>
        <fullName evidence="6">Response regulatory domain-containing protein</fullName>
    </recommendedName>
</protein>
<dbReference type="Proteomes" id="UP001372338">
    <property type="component" value="Unassembled WGS sequence"/>
</dbReference>
<evidence type="ECO:0000256" key="5">
    <source>
        <dbReference type="SAM" id="MobiDB-lite"/>
    </source>
</evidence>
<feature type="region of interest" description="Disordered" evidence="5">
    <location>
        <begin position="134"/>
        <end position="204"/>
    </location>
</feature>
<evidence type="ECO:0000256" key="4">
    <source>
        <dbReference type="PROSITE-ProRule" id="PRU00169"/>
    </source>
</evidence>
<feature type="compositionally biased region" description="Basic and acidic residues" evidence="5">
    <location>
        <begin position="190"/>
        <end position="200"/>
    </location>
</feature>
<keyword evidence="3" id="KW-0804">Transcription</keyword>
<reference evidence="7 8" key="1">
    <citation type="submission" date="2024-01" db="EMBL/GenBank/DDBJ databases">
        <title>The genomes of 5 underutilized Papilionoideae crops provide insights into root nodulation and disease resistanc.</title>
        <authorList>
            <person name="Yuan L."/>
        </authorList>
    </citation>
    <scope>NUCLEOTIDE SEQUENCE [LARGE SCALE GENOMIC DNA]</scope>
    <source>
        <strain evidence="7">ZHUSHIDOU_FW_LH</strain>
        <tissue evidence="7">Leaf</tissue>
    </source>
</reference>
<dbReference type="Gene3D" id="3.40.50.2300">
    <property type="match status" value="1"/>
</dbReference>
<dbReference type="GO" id="GO:0000160">
    <property type="term" value="P:phosphorelay signal transduction system"/>
    <property type="evidence" value="ECO:0007669"/>
    <property type="project" value="UniProtKB-KW"/>
</dbReference>
<dbReference type="GO" id="GO:0009736">
    <property type="term" value="P:cytokinin-activated signaling pathway"/>
    <property type="evidence" value="ECO:0007669"/>
    <property type="project" value="InterPro"/>
</dbReference>
<dbReference type="InterPro" id="IPR011006">
    <property type="entry name" value="CheY-like_superfamily"/>
</dbReference>
<accession>A0AAN9I0U8</accession>
<keyword evidence="2" id="KW-0805">Transcription regulation</keyword>
<sequence>MDGQRDKFPIGMRVLAVDDDTICLRVLERLLQRCQYDVTVTSNAISALKLLRENKGKFDLVITDVVMPDMDGFTLLELIGLEMDLPVIMLSGNDDRKKVMKGITHGACDYLLKPVRIEELKNIWQHVVRKKKIASKERSKSSDQDMPNSGIRNAVESPATGNSDQNGRETRKRKDQDEDEEDGDDEEDGESSHDNEDSSTQKKARVVWSVELHRKSFATGGLIGSSKTPAGLFGTNPFGHAQNLNNSTNDQLKFQSAIRRGYQNGIQGIPTSASLVQNLTNLNDTKTSFPVSNNNLADQLPKVTMGCSPASVLGISNNALMLEANTLLDTKEMSEFPFSDMDHDIWSSAVHSSRTNSYPPSECFRQAPSENATSSFTSLFNQCHDPLTDMHSQGIFSSNNPRQLTGDFSFPWWYDHNPDSSYHSSAIGSSLTPLNGVVDPQSQNSFIANNPSSLEDLVTSLMKKNQDNNHCGGGTSM</sequence>
<evidence type="ECO:0000256" key="2">
    <source>
        <dbReference type="ARBA" id="ARBA00023015"/>
    </source>
</evidence>
<dbReference type="AlphaFoldDB" id="A0AAN9I0U8"/>
<name>A0AAN9I0U8_CROPI</name>
<feature type="compositionally biased region" description="Basic and acidic residues" evidence="5">
    <location>
        <begin position="134"/>
        <end position="143"/>
    </location>
</feature>
<feature type="domain" description="Response regulatory" evidence="6">
    <location>
        <begin position="13"/>
        <end position="128"/>
    </location>
</feature>
<dbReference type="PROSITE" id="PS50110">
    <property type="entry name" value="RESPONSE_REGULATORY"/>
    <property type="match status" value="1"/>
</dbReference>
<keyword evidence="4" id="KW-0597">Phosphoprotein</keyword>
<dbReference type="EMBL" id="JAYWIO010000005">
    <property type="protein sequence ID" value="KAK7260934.1"/>
    <property type="molecule type" value="Genomic_DNA"/>
</dbReference>
<dbReference type="InterPro" id="IPR001789">
    <property type="entry name" value="Sig_transdc_resp-reg_receiver"/>
</dbReference>
<dbReference type="PANTHER" id="PTHR43874">
    <property type="entry name" value="TWO-COMPONENT RESPONSE REGULATOR"/>
    <property type="match status" value="1"/>
</dbReference>
<evidence type="ECO:0000256" key="3">
    <source>
        <dbReference type="ARBA" id="ARBA00023163"/>
    </source>
</evidence>
<evidence type="ECO:0000256" key="1">
    <source>
        <dbReference type="ARBA" id="ARBA00023012"/>
    </source>
</evidence>
<dbReference type="InterPro" id="IPR045279">
    <property type="entry name" value="ARR-like"/>
</dbReference>
<keyword evidence="8" id="KW-1185">Reference proteome</keyword>
<evidence type="ECO:0000313" key="8">
    <source>
        <dbReference type="Proteomes" id="UP001372338"/>
    </source>
</evidence>
<feature type="compositionally biased region" description="Acidic residues" evidence="5">
    <location>
        <begin position="177"/>
        <end position="189"/>
    </location>
</feature>
<evidence type="ECO:0000259" key="6">
    <source>
        <dbReference type="PROSITE" id="PS50110"/>
    </source>
</evidence>
<evidence type="ECO:0000313" key="7">
    <source>
        <dbReference type="EMBL" id="KAK7260934.1"/>
    </source>
</evidence>
<dbReference type="CDD" id="cd17584">
    <property type="entry name" value="REC_typeB_ARR-like"/>
    <property type="match status" value="1"/>
</dbReference>
<gene>
    <name evidence="7" type="ORF">RIF29_27235</name>
</gene>
<feature type="compositionally biased region" description="Basic and acidic residues" evidence="5">
    <location>
        <begin position="166"/>
        <end position="176"/>
    </location>
</feature>
<proteinExistence type="predicted"/>